<evidence type="ECO:0000313" key="2">
    <source>
        <dbReference type="EMBL" id="SDD33521.1"/>
    </source>
</evidence>
<dbReference type="AlphaFoldDB" id="A0A1G6TWV6"/>
<feature type="compositionally biased region" description="Polar residues" evidence="1">
    <location>
        <begin position="41"/>
        <end position="50"/>
    </location>
</feature>
<dbReference type="Proteomes" id="UP000199245">
    <property type="component" value="Unassembled WGS sequence"/>
</dbReference>
<feature type="region of interest" description="Disordered" evidence="1">
    <location>
        <begin position="30"/>
        <end position="50"/>
    </location>
</feature>
<accession>A0A1G6TWV6</accession>
<evidence type="ECO:0000313" key="3">
    <source>
        <dbReference type="Proteomes" id="UP000199245"/>
    </source>
</evidence>
<proteinExistence type="predicted"/>
<dbReference type="EMBL" id="FMZW01000010">
    <property type="protein sequence ID" value="SDD33521.1"/>
    <property type="molecule type" value="Genomic_DNA"/>
</dbReference>
<gene>
    <name evidence="2" type="ORF">SAMN05216337_101037</name>
</gene>
<protein>
    <submittedName>
        <fullName evidence="2">Uncharacterized protein</fullName>
    </submittedName>
</protein>
<organism evidence="2 3">
    <name type="scientific">Bradyrhizobium brasilense</name>
    <dbReference type="NCBI Taxonomy" id="1419277"/>
    <lineage>
        <taxon>Bacteria</taxon>
        <taxon>Pseudomonadati</taxon>
        <taxon>Pseudomonadota</taxon>
        <taxon>Alphaproteobacteria</taxon>
        <taxon>Hyphomicrobiales</taxon>
        <taxon>Nitrobacteraceae</taxon>
        <taxon>Bradyrhizobium</taxon>
    </lineage>
</organism>
<evidence type="ECO:0000256" key="1">
    <source>
        <dbReference type="SAM" id="MobiDB-lite"/>
    </source>
</evidence>
<reference evidence="2 3" key="1">
    <citation type="submission" date="2016-10" db="EMBL/GenBank/DDBJ databases">
        <authorList>
            <person name="de Groot N.N."/>
        </authorList>
    </citation>
    <scope>NUCLEOTIDE SEQUENCE [LARGE SCALE GENOMIC DNA]</scope>
    <source>
        <strain evidence="2 3">R5</strain>
    </source>
</reference>
<name>A0A1G6TWV6_9BRAD</name>
<sequence>MIRGQIRGQAAKIECGFDHWQDTTLNEVRSPYETNPAVPDSSFTHTGYRE</sequence>